<name>A0ABX1QW24_9ALTE</name>
<dbReference type="PRINTS" id="PR00095">
    <property type="entry name" value="ANTSNTHASEI"/>
</dbReference>
<dbReference type="Proteomes" id="UP000709336">
    <property type="component" value="Unassembled WGS sequence"/>
</dbReference>
<proteinExistence type="predicted"/>
<sequence>MSDNLSQKLIVTSLNRPASVDLHHLFECIESKPFSVLFDSAGSRESHARFNIAAWEPVFVVVAENGRTFVHDRRNNVETTSSLAPLQAVSELMQRHFKHYSIDSDIDNDVIDSLPFLVGAAGLCSYDLGRYYEHLPNTAVSELSCPDMAIGIYSHTLIEDSVSGVIYECRLATEPAIDIASWLNQRKVADRFDLTSDWQANLTQAEYTQALDKIDSYLRAGDCYQVNMAQRFCASYQGSEWDAYMRLQQQNKAPFSVFMRLHENCILSISPERFISVRQTEVESKPIKGTRPRYPDKVKDEASSNSLLNSEKDRAENLMIVDLLRNDLSKHCQPYSVDVPALFALESYAAVHHLVSTVKGKLKSDSSAWDLLAGAFPGGSITGAPKIRAMEIIDELEPHRRHVYCGSMLYMGIREDMDSNILIRTLLTEKQHVYCWAGGGIVLDSDANEEYQETLDKVSKILPVLGRTHE</sequence>
<evidence type="ECO:0000256" key="2">
    <source>
        <dbReference type="ARBA" id="ARBA00022679"/>
    </source>
</evidence>
<dbReference type="EMBL" id="JAATNW010000001">
    <property type="protein sequence ID" value="NMH58457.1"/>
    <property type="molecule type" value="Genomic_DNA"/>
</dbReference>
<evidence type="ECO:0000256" key="1">
    <source>
        <dbReference type="ARBA" id="ARBA00013139"/>
    </source>
</evidence>
<accession>A0ABX1QW24</accession>
<feature type="domain" description="Anthranilate synthase component I N-terminal" evidence="5">
    <location>
        <begin position="20"/>
        <end position="163"/>
    </location>
</feature>
<organism evidence="6 7">
    <name type="scientific">Alteromonas ponticola</name>
    <dbReference type="NCBI Taxonomy" id="2720613"/>
    <lineage>
        <taxon>Bacteria</taxon>
        <taxon>Pseudomonadati</taxon>
        <taxon>Pseudomonadota</taxon>
        <taxon>Gammaproteobacteria</taxon>
        <taxon>Alteromonadales</taxon>
        <taxon>Alteromonadaceae</taxon>
        <taxon>Alteromonas/Salinimonas group</taxon>
        <taxon>Alteromonas</taxon>
    </lineage>
</organism>
<keyword evidence="6" id="KW-0032">Aminotransferase</keyword>
<evidence type="ECO:0000313" key="7">
    <source>
        <dbReference type="Proteomes" id="UP000709336"/>
    </source>
</evidence>
<dbReference type="InterPro" id="IPR006805">
    <property type="entry name" value="Anth_synth_I_N"/>
</dbReference>
<dbReference type="GO" id="GO:0046820">
    <property type="term" value="F:4-amino-4-deoxychorismate synthase activity"/>
    <property type="evidence" value="ECO:0007669"/>
    <property type="project" value="UniProtKB-EC"/>
</dbReference>
<evidence type="ECO:0000259" key="4">
    <source>
        <dbReference type="Pfam" id="PF00425"/>
    </source>
</evidence>
<dbReference type="InterPro" id="IPR005801">
    <property type="entry name" value="ADC_synthase"/>
</dbReference>
<dbReference type="Pfam" id="PF04715">
    <property type="entry name" value="Anth_synt_I_N"/>
    <property type="match status" value="1"/>
</dbReference>
<dbReference type="PANTHER" id="PTHR11236:SF50">
    <property type="entry name" value="AMINODEOXYCHORISMATE SYNTHASE COMPONENT 1"/>
    <property type="match status" value="1"/>
</dbReference>
<dbReference type="PANTHER" id="PTHR11236">
    <property type="entry name" value="AMINOBENZOATE/ANTHRANILATE SYNTHASE"/>
    <property type="match status" value="1"/>
</dbReference>
<evidence type="ECO:0000259" key="5">
    <source>
        <dbReference type="Pfam" id="PF04715"/>
    </source>
</evidence>
<feature type="domain" description="Chorismate-utilising enzyme C-terminal" evidence="4">
    <location>
        <begin position="204"/>
        <end position="457"/>
    </location>
</feature>
<dbReference type="InterPro" id="IPR005802">
    <property type="entry name" value="ADC_synth_comp_1"/>
</dbReference>
<dbReference type="Pfam" id="PF00425">
    <property type="entry name" value="Chorismate_bind"/>
    <property type="match status" value="1"/>
</dbReference>
<dbReference type="RefSeq" id="WP_169209034.1">
    <property type="nucleotide sequence ID" value="NZ_JAATNW010000001.1"/>
</dbReference>
<keyword evidence="7" id="KW-1185">Reference proteome</keyword>
<dbReference type="EC" id="2.6.1.85" evidence="1"/>
<dbReference type="Gene3D" id="3.60.120.10">
    <property type="entry name" value="Anthranilate synthase"/>
    <property type="match status" value="1"/>
</dbReference>
<feature type="region of interest" description="Disordered" evidence="3">
    <location>
        <begin position="287"/>
        <end position="307"/>
    </location>
</feature>
<comment type="caution">
    <text evidence="6">The sequence shown here is derived from an EMBL/GenBank/DDBJ whole genome shotgun (WGS) entry which is preliminary data.</text>
</comment>
<dbReference type="InterPro" id="IPR019999">
    <property type="entry name" value="Anth_synth_I-like"/>
</dbReference>
<keyword evidence="2 6" id="KW-0808">Transferase</keyword>
<dbReference type="SUPFAM" id="SSF56322">
    <property type="entry name" value="ADC synthase"/>
    <property type="match status" value="1"/>
</dbReference>
<reference evidence="6 7" key="1">
    <citation type="submission" date="2020-03" db="EMBL/GenBank/DDBJ databases">
        <title>Alteromonas ponticola sp. nov., isolated from seawater.</title>
        <authorList>
            <person name="Yoon J.-H."/>
            <person name="Kim Y.-O."/>
        </authorList>
    </citation>
    <scope>NUCLEOTIDE SEQUENCE [LARGE SCALE GENOMIC DNA]</scope>
    <source>
        <strain evidence="6 7">MYP5</strain>
    </source>
</reference>
<evidence type="ECO:0000313" key="6">
    <source>
        <dbReference type="EMBL" id="NMH58457.1"/>
    </source>
</evidence>
<protein>
    <recommendedName>
        <fullName evidence="1">aminodeoxychorismate synthase</fullName>
        <ecNumber evidence="1">2.6.1.85</ecNumber>
    </recommendedName>
</protein>
<gene>
    <name evidence="6" type="primary">pabB</name>
    <name evidence="6" type="ORF">HCJ96_00270</name>
</gene>
<feature type="compositionally biased region" description="Basic and acidic residues" evidence="3">
    <location>
        <begin position="293"/>
        <end position="302"/>
    </location>
</feature>
<evidence type="ECO:0000256" key="3">
    <source>
        <dbReference type="SAM" id="MobiDB-lite"/>
    </source>
</evidence>
<dbReference type="NCBIfam" id="TIGR00553">
    <property type="entry name" value="pabB"/>
    <property type="match status" value="1"/>
</dbReference>
<dbReference type="InterPro" id="IPR015890">
    <property type="entry name" value="Chorismate_C"/>
</dbReference>